<evidence type="ECO:0000313" key="1">
    <source>
        <dbReference type="EMBL" id="CAL1300976.1"/>
    </source>
</evidence>
<dbReference type="EMBL" id="CAXIEN010000600">
    <property type="protein sequence ID" value="CAL1300976.1"/>
    <property type="molecule type" value="Genomic_DNA"/>
</dbReference>
<feature type="non-terminal residue" evidence="1">
    <location>
        <position position="39"/>
    </location>
</feature>
<protein>
    <submittedName>
        <fullName evidence="1">Uncharacterized protein</fullName>
    </submittedName>
</protein>
<gene>
    <name evidence="1" type="ORF">LARSCL_LOCUS22240</name>
</gene>
<comment type="caution">
    <text evidence="1">The sequence shown here is derived from an EMBL/GenBank/DDBJ whole genome shotgun (WGS) entry which is preliminary data.</text>
</comment>
<dbReference type="AlphaFoldDB" id="A0AAV2BXB5"/>
<name>A0AAV2BXB5_9ARAC</name>
<accession>A0AAV2BXB5</accession>
<dbReference type="Proteomes" id="UP001497382">
    <property type="component" value="Unassembled WGS sequence"/>
</dbReference>
<organism evidence="1 2">
    <name type="scientific">Larinioides sclopetarius</name>
    <dbReference type="NCBI Taxonomy" id="280406"/>
    <lineage>
        <taxon>Eukaryota</taxon>
        <taxon>Metazoa</taxon>
        <taxon>Ecdysozoa</taxon>
        <taxon>Arthropoda</taxon>
        <taxon>Chelicerata</taxon>
        <taxon>Arachnida</taxon>
        <taxon>Araneae</taxon>
        <taxon>Araneomorphae</taxon>
        <taxon>Entelegynae</taxon>
        <taxon>Araneoidea</taxon>
        <taxon>Araneidae</taxon>
        <taxon>Larinioides</taxon>
    </lineage>
</organism>
<keyword evidence="2" id="KW-1185">Reference proteome</keyword>
<proteinExistence type="predicted"/>
<evidence type="ECO:0000313" key="2">
    <source>
        <dbReference type="Proteomes" id="UP001497382"/>
    </source>
</evidence>
<reference evidence="1 2" key="1">
    <citation type="submission" date="2024-04" db="EMBL/GenBank/DDBJ databases">
        <authorList>
            <person name="Rising A."/>
            <person name="Reimegard J."/>
            <person name="Sonavane S."/>
            <person name="Akerstrom W."/>
            <person name="Nylinder S."/>
            <person name="Hedman E."/>
            <person name="Kallberg Y."/>
        </authorList>
    </citation>
    <scope>NUCLEOTIDE SEQUENCE [LARGE SCALE GENOMIC DNA]</scope>
</reference>
<sequence length="39" mass="4392">MDLNTRSVKICSNGEKSSKVRVFKIESSEKSECCKVKVN</sequence>